<accession>A0A7Z6U829</accession>
<dbReference type="Pfam" id="PF05939">
    <property type="entry name" value="Phage_min_tail"/>
    <property type="match status" value="1"/>
</dbReference>
<evidence type="ECO:0000313" key="2">
    <source>
        <dbReference type="Proteomes" id="UP000282289"/>
    </source>
</evidence>
<dbReference type="Proteomes" id="UP000282289">
    <property type="component" value="Unassembled WGS sequence"/>
</dbReference>
<comment type="caution">
    <text evidence="1">The sequence shown here is derived from an EMBL/GenBank/DDBJ whole genome shotgun (WGS) entry which is preliminary data.</text>
</comment>
<evidence type="ECO:0000313" key="1">
    <source>
        <dbReference type="EMBL" id="RMP80963.1"/>
    </source>
</evidence>
<sequence length="112" mass="12448">MAIETFVWEPDDEAGGDSKFRTRESKFGDGYVQASSDGPNAEEDTWSLSFGGTGSEIKPIVDFIRAHQGARAFLWTPPDESLGLYRCSTFRRQRKPGGLAVLTATFERAYHP</sequence>
<name>A0A7Z6U829_PSESF</name>
<proteinExistence type="predicted"/>
<gene>
    <name evidence="1" type="ORF">ALQ15_03572</name>
</gene>
<evidence type="ECO:0008006" key="3">
    <source>
        <dbReference type="Google" id="ProtNLM"/>
    </source>
</evidence>
<dbReference type="InterPro" id="IPR010265">
    <property type="entry name" value="Phage_lambda_TipM"/>
</dbReference>
<protein>
    <recommendedName>
        <fullName evidence="3">Phage tail protein</fullName>
    </recommendedName>
</protein>
<dbReference type="RefSeq" id="WP_122280965.1">
    <property type="nucleotide sequence ID" value="NZ_RBQT01000051.1"/>
</dbReference>
<dbReference type="AlphaFoldDB" id="A0A7Z6U829"/>
<dbReference type="EMBL" id="RBQT01000051">
    <property type="protein sequence ID" value="RMP80963.1"/>
    <property type="molecule type" value="Genomic_DNA"/>
</dbReference>
<organism evidence="1 2">
    <name type="scientific">Pseudomonas syringae pv. actinidiae</name>
    <dbReference type="NCBI Taxonomy" id="103796"/>
    <lineage>
        <taxon>Bacteria</taxon>
        <taxon>Pseudomonadati</taxon>
        <taxon>Pseudomonadota</taxon>
        <taxon>Gammaproteobacteria</taxon>
        <taxon>Pseudomonadales</taxon>
        <taxon>Pseudomonadaceae</taxon>
        <taxon>Pseudomonas</taxon>
        <taxon>Pseudomonas syringae</taxon>
    </lineage>
</organism>
<reference evidence="1 2" key="1">
    <citation type="submission" date="2018-08" db="EMBL/GenBank/DDBJ databases">
        <title>Recombination of ecologically and evolutionarily significant loci maintains genetic cohesion in the Pseudomonas syringae species complex.</title>
        <authorList>
            <person name="Dillon M."/>
            <person name="Thakur S."/>
            <person name="Almeida R.N.D."/>
            <person name="Weir B.S."/>
            <person name="Guttman D.S."/>
        </authorList>
    </citation>
    <scope>NUCLEOTIDE SEQUENCE [LARGE SCALE GENOMIC DNA]</scope>
    <source>
        <strain evidence="1 2">ICMP 19589</strain>
    </source>
</reference>